<evidence type="ECO:0000313" key="9">
    <source>
        <dbReference type="EnsemblMetazoa" id="XP_014248366.1"/>
    </source>
</evidence>
<dbReference type="AlphaFoldDB" id="A0A8I6RKZ7"/>
<dbReference type="GeneID" id="106666014"/>
<dbReference type="FunFam" id="3.30.420.10:FF:000019">
    <property type="entry name" value="RNA exonuclease NEF-sp"/>
    <property type="match status" value="1"/>
</dbReference>
<dbReference type="EnsemblMetazoa" id="XM_014392881.2">
    <property type="protein sequence ID" value="XP_014248367.1"/>
    <property type="gene ID" value="LOC106666014"/>
</dbReference>
<keyword evidence="6" id="KW-0539">Nucleus</keyword>
<comment type="similarity">
    <text evidence="2">Belongs to the REXO1/REXO3 family.</text>
</comment>
<evidence type="ECO:0000259" key="8">
    <source>
        <dbReference type="SMART" id="SM00479"/>
    </source>
</evidence>
<dbReference type="EnsemblMetazoa" id="XM_014392880.2">
    <property type="protein sequence ID" value="XP_014248366.1"/>
    <property type="gene ID" value="LOC106666014"/>
</dbReference>
<evidence type="ECO:0000256" key="1">
    <source>
        <dbReference type="ARBA" id="ARBA00004123"/>
    </source>
</evidence>
<keyword evidence="10" id="KW-1185">Reference proteome</keyword>
<sequence>MGRKRKFTKLDRRENKRRKLAALMTMSELNDGDRLKRETFKHGWALKKDGGRPNAEEHPQPAKEETQKVVKTTNNTTSKDMSDMELAELKKLYRERCAMKFNRPNLRLNEYGMQSSIENPLSSRRPLFLSDVQHFLIYSQLQHHTTGNIPRWIKLDRSNNLNKTIFLIIEGVSLNDYTNNKVDWVNASSFEHKLEIISPLSYGGSLIEEMATFPLTKSQVHKYTKRYGSLKEASLSQILSKVVRTMYPIKDFANCLDRKEEKPSMPPSADTFPRTDLIMTPWQMIEENYPLPMSGTLKKQYEHYVYTKDVYYEVSDSSPIWAMDCEMCMTTKGSELTSISIVDESGKVVYHTLVKPYNTITNYLTQFSGIWPGMLDNVWTRLEDVQQKIKEILPPDVILVGHSLGSDLHAVQMMHPYIIDTSLIFNLTGNSRMKSKLRVLAAQFLGKKIQCDQSGHDPTEDALASLQLVKVKLEHSIGWGNALIEGVVPKEMLLAAHQFNIAREEEKKKMEEYKIDKRNELDFKKVTIESTVGKSNKQMAQFESIYMSLILHHLTRNEKSVFIIGKKNEVDNYSRFIPPQMTLGTPKCPVKVKALPTNKAVVKHGRNLEFKGVTLMHVIVKTHTKADHLIGKLLKLVKEGEDKDKNVLVSVFLAGKESDTISVENTGLLLVHLFKKFVPPVRLKKELETKAPM</sequence>
<dbReference type="Gene3D" id="3.30.420.10">
    <property type="entry name" value="Ribonuclease H-like superfamily/Ribonuclease H"/>
    <property type="match status" value="1"/>
</dbReference>
<dbReference type="OrthoDB" id="3996471at2759"/>
<dbReference type="CTD" id="81691"/>
<dbReference type="CDD" id="cd06145">
    <property type="entry name" value="REX1_like"/>
    <property type="match status" value="1"/>
</dbReference>
<keyword evidence="3" id="KW-0540">Nuclease</keyword>
<dbReference type="InterPro" id="IPR047021">
    <property type="entry name" value="REXO1/3/4-like"/>
</dbReference>
<organism evidence="9 10">
    <name type="scientific">Cimex lectularius</name>
    <name type="common">Bed bug</name>
    <name type="synonym">Acanthia lectularia</name>
    <dbReference type="NCBI Taxonomy" id="79782"/>
    <lineage>
        <taxon>Eukaryota</taxon>
        <taxon>Metazoa</taxon>
        <taxon>Ecdysozoa</taxon>
        <taxon>Arthropoda</taxon>
        <taxon>Hexapoda</taxon>
        <taxon>Insecta</taxon>
        <taxon>Pterygota</taxon>
        <taxon>Neoptera</taxon>
        <taxon>Paraneoptera</taxon>
        <taxon>Hemiptera</taxon>
        <taxon>Heteroptera</taxon>
        <taxon>Panheteroptera</taxon>
        <taxon>Cimicomorpha</taxon>
        <taxon>Cimicidae</taxon>
        <taxon>Cimex</taxon>
    </lineage>
</organism>
<evidence type="ECO:0000256" key="3">
    <source>
        <dbReference type="ARBA" id="ARBA00022722"/>
    </source>
</evidence>
<dbReference type="KEGG" id="clec:106666014"/>
<evidence type="ECO:0000256" key="6">
    <source>
        <dbReference type="ARBA" id="ARBA00023242"/>
    </source>
</evidence>
<dbReference type="OMA" id="WALDCEM"/>
<protein>
    <recommendedName>
        <fullName evidence="8">Exonuclease domain-containing protein</fullName>
    </recommendedName>
</protein>
<dbReference type="Pfam" id="PF00929">
    <property type="entry name" value="RNase_T"/>
    <property type="match status" value="1"/>
</dbReference>
<comment type="subcellular location">
    <subcellularLocation>
        <location evidence="1">Nucleus</location>
    </subcellularLocation>
</comment>
<dbReference type="GO" id="GO:0005634">
    <property type="term" value="C:nucleus"/>
    <property type="evidence" value="ECO:0007669"/>
    <property type="project" value="UniProtKB-SubCell"/>
</dbReference>
<dbReference type="SUPFAM" id="SSF53098">
    <property type="entry name" value="Ribonuclease H-like"/>
    <property type="match status" value="1"/>
</dbReference>
<dbReference type="GO" id="GO:0004527">
    <property type="term" value="F:exonuclease activity"/>
    <property type="evidence" value="ECO:0007669"/>
    <property type="project" value="UniProtKB-KW"/>
</dbReference>
<keyword evidence="4" id="KW-0378">Hydrolase</keyword>
<dbReference type="GO" id="GO:0003676">
    <property type="term" value="F:nucleic acid binding"/>
    <property type="evidence" value="ECO:0007669"/>
    <property type="project" value="InterPro"/>
</dbReference>
<dbReference type="Proteomes" id="UP000494040">
    <property type="component" value="Unassembled WGS sequence"/>
</dbReference>
<feature type="region of interest" description="Disordered" evidence="7">
    <location>
        <begin position="42"/>
        <end position="71"/>
    </location>
</feature>
<dbReference type="PANTHER" id="PTHR12801">
    <property type="entry name" value="RNA EXONUCLEASE REXO1 / RECO3 FAMILY MEMBER-RELATED"/>
    <property type="match status" value="1"/>
</dbReference>
<evidence type="ECO:0000256" key="2">
    <source>
        <dbReference type="ARBA" id="ARBA00006357"/>
    </source>
</evidence>
<feature type="compositionally biased region" description="Basic and acidic residues" evidence="7">
    <location>
        <begin position="42"/>
        <end position="68"/>
    </location>
</feature>
<evidence type="ECO:0000313" key="10">
    <source>
        <dbReference type="Proteomes" id="UP000494040"/>
    </source>
</evidence>
<dbReference type="SMART" id="SM00479">
    <property type="entry name" value="EXOIII"/>
    <property type="match status" value="1"/>
</dbReference>
<evidence type="ECO:0000256" key="7">
    <source>
        <dbReference type="SAM" id="MobiDB-lite"/>
    </source>
</evidence>
<reference evidence="9" key="1">
    <citation type="submission" date="2022-01" db="UniProtKB">
        <authorList>
            <consortium name="EnsemblMetazoa"/>
        </authorList>
    </citation>
    <scope>IDENTIFICATION</scope>
</reference>
<dbReference type="InterPro" id="IPR034922">
    <property type="entry name" value="REX1-like_exo"/>
</dbReference>
<dbReference type="RefSeq" id="XP_014248367.1">
    <property type="nucleotide sequence ID" value="XM_014392881.2"/>
</dbReference>
<dbReference type="InterPro" id="IPR036397">
    <property type="entry name" value="RNaseH_sf"/>
</dbReference>
<evidence type="ECO:0000256" key="4">
    <source>
        <dbReference type="ARBA" id="ARBA00022801"/>
    </source>
</evidence>
<accession>A0A8I6RKZ7</accession>
<name>A0A8I6RKZ7_CIMLE</name>
<dbReference type="PANTHER" id="PTHR12801:SF82">
    <property type="entry name" value="RNA EXONUCLEASE 5"/>
    <property type="match status" value="1"/>
</dbReference>
<dbReference type="RefSeq" id="XP_014248366.1">
    <property type="nucleotide sequence ID" value="XM_014392880.2"/>
</dbReference>
<proteinExistence type="inferred from homology"/>
<dbReference type="InterPro" id="IPR013520">
    <property type="entry name" value="Ribonucl_H"/>
</dbReference>
<keyword evidence="5" id="KW-0269">Exonuclease</keyword>
<dbReference type="InterPro" id="IPR012337">
    <property type="entry name" value="RNaseH-like_sf"/>
</dbReference>
<feature type="domain" description="Exonuclease" evidence="8">
    <location>
        <begin position="319"/>
        <end position="478"/>
    </location>
</feature>
<evidence type="ECO:0000256" key="5">
    <source>
        <dbReference type="ARBA" id="ARBA00022839"/>
    </source>
</evidence>